<evidence type="ECO:0000313" key="2">
    <source>
        <dbReference type="Proteomes" id="UP000028924"/>
    </source>
</evidence>
<protein>
    <submittedName>
        <fullName evidence="1">Uncharacterized protein</fullName>
    </submittedName>
</protein>
<dbReference type="GeneID" id="23611768"/>
<accession>A0A087SBB5</accession>
<sequence>MPAGVLLQKMRLALWLSPAESMWAKPVLLSLPLNSPRAHTGAETGIPPPPPNNRTAVHSRLILLAQEVAQDVQVLAKLLRDAHQAVDPVRDVVRRGRGGGPVAV</sequence>
<dbReference type="KEGG" id="apro:F751_0377"/>
<evidence type="ECO:0000313" key="1">
    <source>
        <dbReference type="EMBL" id="KFM23019.1"/>
    </source>
</evidence>
<organism evidence="1 2">
    <name type="scientific">Auxenochlorella protothecoides</name>
    <name type="common">Green microalga</name>
    <name type="synonym">Chlorella protothecoides</name>
    <dbReference type="NCBI Taxonomy" id="3075"/>
    <lineage>
        <taxon>Eukaryota</taxon>
        <taxon>Viridiplantae</taxon>
        <taxon>Chlorophyta</taxon>
        <taxon>core chlorophytes</taxon>
        <taxon>Trebouxiophyceae</taxon>
        <taxon>Chlorellales</taxon>
        <taxon>Chlorellaceae</taxon>
        <taxon>Auxenochlorella</taxon>
    </lineage>
</organism>
<keyword evidence="2" id="KW-1185">Reference proteome</keyword>
<dbReference type="AlphaFoldDB" id="A0A087SBB5"/>
<name>A0A087SBB5_AUXPR</name>
<proteinExistence type="predicted"/>
<dbReference type="Proteomes" id="UP000028924">
    <property type="component" value="Unassembled WGS sequence"/>
</dbReference>
<gene>
    <name evidence="1" type="ORF">F751_0377</name>
</gene>
<reference evidence="1 2" key="1">
    <citation type="journal article" date="2014" name="BMC Genomics">
        <title>Oil accumulation mechanisms of the oleaginous microalga Chlorella protothecoides revealed through its genome, transcriptomes, and proteomes.</title>
        <authorList>
            <person name="Gao C."/>
            <person name="Wang Y."/>
            <person name="Shen Y."/>
            <person name="Yan D."/>
            <person name="He X."/>
            <person name="Dai J."/>
            <person name="Wu Q."/>
        </authorList>
    </citation>
    <scope>NUCLEOTIDE SEQUENCE [LARGE SCALE GENOMIC DNA]</scope>
    <source>
        <strain evidence="1 2">0710</strain>
    </source>
</reference>
<dbReference type="EMBL" id="KL662085">
    <property type="protein sequence ID" value="KFM23019.1"/>
    <property type="molecule type" value="Genomic_DNA"/>
</dbReference>
<dbReference type="RefSeq" id="XP_011395886.1">
    <property type="nucleotide sequence ID" value="XM_011397584.1"/>
</dbReference>